<evidence type="ECO:0000313" key="2">
    <source>
        <dbReference type="Proteomes" id="UP000305541"/>
    </source>
</evidence>
<gene>
    <name evidence="1" type="ORF">FEZ51_08490</name>
</gene>
<proteinExistence type="predicted"/>
<dbReference type="RefSeq" id="WP_138474739.1">
    <property type="nucleotide sequence ID" value="NZ_VBTH01000017.1"/>
</dbReference>
<dbReference type="Proteomes" id="UP000305541">
    <property type="component" value="Unassembled WGS sequence"/>
</dbReference>
<reference evidence="1 2" key="1">
    <citation type="submission" date="2019-05" db="EMBL/GenBank/DDBJ databases">
        <title>The metagenome of a microbial culture collection derived from dairy environment covers the genomic content of the human microbiome.</title>
        <authorList>
            <person name="Roder T."/>
            <person name="Wuthrich D."/>
            <person name="Sattari Z."/>
            <person name="Von Ah U."/>
            <person name="Bar C."/>
            <person name="Ronchi F."/>
            <person name="Macpherson A.J."/>
            <person name="Ganal-Vonarburg S.C."/>
            <person name="Bruggmann R."/>
            <person name="Vergeres G."/>
        </authorList>
    </citation>
    <scope>NUCLEOTIDE SEQUENCE [LARGE SCALE GENOMIC DNA]</scope>
    <source>
        <strain evidence="1 2">FAM 18815</strain>
    </source>
</reference>
<dbReference type="NCBIfam" id="TIGR01637">
    <property type="entry name" value="phage_arpU"/>
    <property type="match status" value="1"/>
</dbReference>
<dbReference type="AlphaFoldDB" id="A0A5R9BTS5"/>
<organism evidence="1 2">
    <name type="scientific">Pediococcus stilesii</name>
    <dbReference type="NCBI Taxonomy" id="331679"/>
    <lineage>
        <taxon>Bacteria</taxon>
        <taxon>Bacillati</taxon>
        <taxon>Bacillota</taxon>
        <taxon>Bacilli</taxon>
        <taxon>Lactobacillales</taxon>
        <taxon>Lactobacillaceae</taxon>
        <taxon>Pediococcus</taxon>
    </lineage>
</organism>
<evidence type="ECO:0000313" key="1">
    <source>
        <dbReference type="EMBL" id="TLQ03633.1"/>
    </source>
</evidence>
<dbReference type="OrthoDB" id="2301896at2"/>
<dbReference type="EMBL" id="VBTH01000017">
    <property type="protein sequence ID" value="TLQ03633.1"/>
    <property type="molecule type" value="Genomic_DNA"/>
</dbReference>
<accession>A0A5R9BTS5</accession>
<comment type="caution">
    <text evidence="1">The sequence shown here is derived from an EMBL/GenBank/DDBJ whole genome shotgun (WGS) entry which is preliminary data.</text>
</comment>
<name>A0A5R9BTS5_9LACO</name>
<dbReference type="InterPro" id="IPR006524">
    <property type="entry name" value="ArpU-like"/>
</dbReference>
<protein>
    <submittedName>
        <fullName evidence="1">RNA polymerase subunit sigma-70</fullName>
    </submittedName>
</protein>
<sequence>MSLLPELDENKTIENTKRFFEKEFPTLQNMAHVVYVDIKSPVISGMPVSHSADNGVETKVTLHAYAKDILGKVVKACGGLDHKHRQILELRYFKKLTWYEIEQLTTYRRSQGTEILSEAFLQFAWAFADVEDLRIFKKN</sequence>